<evidence type="ECO:0000259" key="1">
    <source>
        <dbReference type="Pfam" id="PF03104"/>
    </source>
</evidence>
<proteinExistence type="predicted"/>
<dbReference type="Pfam" id="PF03104">
    <property type="entry name" value="DNA_pol_B_exo1"/>
    <property type="match status" value="1"/>
</dbReference>
<evidence type="ECO:0000313" key="3">
    <source>
        <dbReference type="Proteomes" id="UP000241071"/>
    </source>
</evidence>
<name>M1NMG1_9VIRU</name>
<dbReference type="GO" id="GO:0003676">
    <property type="term" value="F:nucleic acid binding"/>
    <property type="evidence" value="ECO:0007669"/>
    <property type="project" value="InterPro"/>
</dbReference>
<dbReference type="EMBL" id="KC008572">
    <property type="protein sequence ID" value="AGF85230.1"/>
    <property type="molecule type" value="Genomic_DNA"/>
</dbReference>
<dbReference type="Gene3D" id="3.30.342.10">
    <property type="entry name" value="DNA Polymerase, chain B, domain 1"/>
    <property type="match status" value="1"/>
</dbReference>
<dbReference type="InterPro" id="IPR050240">
    <property type="entry name" value="DNA_pol_type-B"/>
</dbReference>
<accession>M1NMG1</accession>
<evidence type="ECO:0000313" key="2">
    <source>
        <dbReference type="EMBL" id="AGF85230.1"/>
    </source>
</evidence>
<dbReference type="Gene3D" id="3.30.420.10">
    <property type="entry name" value="Ribonuclease H-like superfamily/Ribonuclease H"/>
    <property type="match status" value="1"/>
</dbReference>
<dbReference type="PANTHER" id="PTHR10322:SF23">
    <property type="entry name" value="DNA POLYMERASE DELTA CATALYTIC SUBUNIT"/>
    <property type="match status" value="1"/>
</dbReference>
<feature type="domain" description="DNA-directed DNA polymerase family B exonuclease" evidence="1">
    <location>
        <begin position="158"/>
        <end position="338"/>
    </location>
</feature>
<dbReference type="InterPro" id="IPR006133">
    <property type="entry name" value="DNA-dir_DNA_pol_B_exonuc"/>
</dbReference>
<dbReference type="Proteomes" id="UP000241071">
    <property type="component" value="Segment"/>
</dbReference>
<sequence>MVENNSDSKKDVIEFQITDWNSYHEVDSEDEKKYVIQLFGRTEDDKDVCIKVTDFTPYFYVEIPLNWKKNHVNKFINILKRRVSWSTNNNPNYSYDLSKSLIKYKVVQKHNFYNFTNKKYFNYVMLIFKSHIAMKEFSNALARPLKTEGLTKDPMLYQRFESNIEPHIRFMHINNISSCGWVKIDKSHLKENKEYSNCDHSYSINWKYVKPSDNDDRMAPLKIMGYDIECISCDHNFPQAERETDKIIQIGVTMYRYGSMECYEQHILTLKKCARIKGTNVECYKTEKGLLRGWARIISRIRPDFKAGYNNFGFDDKYILDRIKRIDREEAKRLGITVDELENRFLDEILTIIGKVNNKYLIEVEGVDKISDEYSNVKIFNRSNNIPKDKKS</sequence>
<dbReference type="GO" id="GO:0003887">
    <property type="term" value="F:DNA-directed DNA polymerase activity"/>
    <property type="evidence" value="ECO:0007669"/>
    <property type="project" value="TreeGrafter"/>
</dbReference>
<dbReference type="PANTHER" id="PTHR10322">
    <property type="entry name" value="DNA POLYMERASE CATALYTIC SUBUNIT"/>
    <property type="match status" value="1"/>
</dbReference>
<gene>
    <name evidence="2" type="ORF">glt_00421</name>
</gene>
<dbReference type="GO" id="GO:0006261">
    <property type="term" value="P:DNA-templated DNA replication"/>
    <property type="evidence" value="ECO:0007669"/>
    <property type="project" value="TreeGrafter"/>
</dbReference>
<dbReference type="SUPFAM" id="SSF53098">
    <property type="entry name" value="Ribonuclease H-like"/>
    <property type="match status" value="1"/>
</dbReference>
<dbReference type="InterPro" id="IPR012337">
    <property type="entry name" value="RNaseH-like_sf"/>
</dbReference>
<protein>
    <submittedName>
        <fullName evidence="2">Polymerase type B</fullName>
    </submittedName>
</protein>
<dbReference type="InterPro" id="IPR036397">
    <property type="entry name" value="RNaseH_sf"/>
</dbReference>
<reference evidence="2 3" key="1">
    <citation type="submission" date="2012-10" db="EMBL/GenBank/DDBJ databases">
        <title>Complete genome sequence of Moumouvirus goulette.</title>
        <authorList>
            <person name="Fournous G."/>
            <person name="Bougalmi M."/>
            <person name="Colson P."/>
        </authorList>
    </citation>
    <scope>NUCLEOTIDE SEQUENCE [LARGE SCALE GENOMIC DNA]</scope>
</reference>
<keyword evidence="3" id="KW-1185">Reference proteome</keyword>
<organism evidence="2 3">
    <name type="scientific">Moumouvirus goulette</name>
    <dbReference type="NCBI Taxonomy" id="1247379"/>
    <lineage>
        <taxon>Viruses</taxon>
        <taxon>Varidnaviria</taxon>
        <taxon>Bamfordvirae</taxon>
        <taxon>Nucleocytoviricota</taxon>
        <taxon>Megaviricetes</taxon>
        <taxon>Imitervirales</taxon>
        <taxon>Mimiviridae</taxon>
        <taxon>Megamimivirinae</taxon>
        <taxon>Moumouvirus</taxon>
        <taxon>Moumouvirus goulettemassiliense</taxon>
    </lineage>
</organism>